<dbReference type="Proteomes" id="UP000638897">
    <property type="component" value="Unassembled WGS sequence"/>
</dbReference>
<name>A0ABR7ZQW5_ANACY</name>
<evidence type="ECO:0000313" key="1">
    <source>
        <dbReference type="EMBL" id="MBD2175120.1"/>
    </source>
</evidence>
<dbReference type="EMBL" id="JACJQC010000051">
    <property type="protein sequence ID" value="MBD2175120.1"/>
    <property type="molecule type" value="Genomic_DNA"/>
</dbReference>
<accession>A0ABR7ZQW5</accession>
<gene>
    <name evidence="1" type="ORF">H6F81_28625</name>
</gene>
<proteinExistence type="predicted"/>
<sequence length="67" mass="7346">MWENLLQVPTSGDIRAAASYKYANTRDVANQLATYLRNSGVDATDVSPPYIPPLTLSGSVEDLRQFS</sequence>
<protein>
    <submittedName>
        <fullName evidence="1">Uncharacterized protein</fullName>
    </submittedName>
</protein>
<organism evidence="1 2">
    <name type="scientific">Anabaena cylindrica FACHB-318</name>
    <dbReference type="NCBI Taxonomy" id="2692880"/>
    <lineage>
        <taxon>Bacteria</taxon>
        <taxon>Bacillati</taxon>
        <taxon>Cyanobacteriota</taxon>
        <taxon>Cyanophyceae</taxon>
        <taxon>Nostocales</taxon>
        <taxon>Nostocaceae</taxon>
        <taxon>Anabaena</taxon>
    </lineage>
</organism>
<dbReference type="RefSeq" id="WP_126987657.1">
    <property type="nucleotide sequence ID" value="NZ_JACJQC010000051.1"/>
</dbReference>
<reference evidence="1 2" key="1">
    <citation type="journal article" date="2020" name="ISME J.">
        <title>Comparative genomics reveals insights into cyanobacterial evolution and habitat adaptation.</title>
        <authorList>
            <person name="Chen M.Y."/>
            <person name="Teng W.K."/>
            <person name="Zhao L."/>
            <person name="Hu C.X."/>
            <person name="Zhou Y.K."/>
            <person name="Han B.P."/>
            <person name="Song L.R."/>
            <person name="Shu W.S."/>
        </authorList>
    </citation>
    <scope>NUCLEOTIDE SEQUENCE [LARGE SCALE GENOMIC DNA]</scope>
    <source>
        <strain evidence="1 2">FACHB-318</strain>
    </source>
</reference>
<keyword evidence="2" id="KW-1185">Reference proteome</keyword>
<evidence type="ECO:0000313" key="2">
    <source>
        <dbReference type="Proteomes" id="UP000638897"/>
    </source>
</evidence>
<comment type="caution">
    <text evidence="1">The sequence shown here is derived from an EMBL/GenBank/DDBJ whole genome shotgun (WGS) entry which is preliminary data.</text>
</comment>